<feature type="binding site" evidence="9">
    <location>
        <position position="242"/>
    </location>
    <ligand>
        <name>substrate</name>
    </ligand>
</feature>
<dbReference type="Gene3D" id="3.40.1190.20">
    <property type="match status" value="1"/>
</dbReference>
<dbReference type="GO" id="GO:0046872">
    <property type="term" value="F:metal ion binding"/>
    <property type="evidence" value="ECO:0007669"/>
    <property type="project" value="UniProtKB-KW"/>
</dbReference>
<evidence type="ECO:0000259" key="10">
    <source>
        <dbReference type="Pfam" id="PF00294"/>
    </source>
</evidence>
<evidence type="ECO:0000256" key="8">
    <source>
        <dbReference type="ARBA" id="ARBA00023277"/>
    </source>
</evidence>
<comment type="similarity">
    <text evidence="9">Belongs to the carbohydrate kinase PfkB family. Ribokinase subfamily.</text>
</comment>
<keyword evidence="3 9" id="KW-0547">Nucleotide-binding</keyword>
<evidence type="ECO:0000256" key="5">
    <source>
        <dbReference type="ARBA" id="ARBA00022840"/>
    </source>
</evidence>
<keyword evidence="8 9" id="KW-0119">Carbohydrate metabolism</keyword>
<dbReference type="InterPro" id="IPR002139">
    <property type="entry name" value="Ribo/fructo_kinase"/>
</dbReference>
<comment type="cofactor">
    <cofactor evidence="9">
        <name>Mg(2+)</name>
        <dbReference type="ChEBI" id="CHEBI:18420"/>
    </cofactor>
    <text evidence="9">Requires a divalent cation, most likely magnesium in vivo, as an electrophilic catalyst to aid phosphoryl group transfer. It is the chelate of the metal and the nucleotide that is the actual substrate.</text>
</comment>
<feature type="binding site" evidence="9">
    <location>
        <begin position="9"/>
        <end position="11"/>
    </location>
    <ligand>
        <name>substrate</name>
    </ligand>
</feature>
<feature type="binding site" evidence="9">
    <location>
        <position position="135"/>
    </location>
    <ligand>
        <name>substrate</name>
    </ligand>
</feature>
<evidence type="ECO:0000256" key="4">
    <source>
        <dbReference type="ARBA" id="ARBA00022777"/>
    </source>
</evidence>
<dbReference type="PRINTS" id="PR00990">
    <property type="entry name" value="RIBOKINASE"/>
</dbReference>
<dbReference type="GO" id="GO:0004747">
    <property type="term" value="F:ribokinase activity"/>
    <property type="evidence" value="ECO:0007669"/>
    <property type="project" value="UniProtKB-UniRule"/>
</dbReference>
<accession>A0A212LG13</accession>
<evidence type="ECO:0000256" key="9">
    <source>
        <dbReference type="HAMAP-Rule" id="MF_01987"/>
    </source>
</evidence>
<comment type="caution">
    <text evidence="9">Lacks conserved residue(s) required for the propagation of feature annotation.</text>
</comment>
<dbReference type="EMBL" id="FMJD01000008">
    <property type="protein sequence ID" value="SCM76503.1"/>
    <property type="molecule type" value="Genomic_DNA"/>
</dbReference>
<evidence type="ECO:0000256" key="2">
    <source>
        <dbReference type="ARBA" id="ARBA00022723"/>
    </source>
</evidence>
<feature type="active site" description="Proton acceptor" evidence="9">
    <location>
        <position position="242"/>
    </location>
</feature>
<name>A0A212LG13_9HYPH</name>
<dbReference type="GO" id="GO:0005829">
    <property type="term" value="C:cytosol"/>
    <property type="evidence" value="ECO:0007669"/>
    <property type="project" value="TreeGrafter"/>
</dbReference>
<keyword evidence="6 9" id="KW-0460">Magnesium</keyword>
<dbReference type="InterPro" id="IPR011611">
    <property type="entry name" value="PfkB_dom"/>
</dbReference>
<feature type="binding site" evidence="9">
    <location>
        <position position="236"/>
    </location>
    <ligand>
        <name>K(+)</name>
        <dbReference type="ChEBI" id="CHEBI:29103"/>
    </ligand>
</feature>
<organism evidence="11">
    <name type="scientific">uncultured Pleomorphomonas sp</name>
    <dbReference type="NCBI Taxonomy" id="442121"/>
    <lineage>
        <taxon>Bacteria</taxon>
        <taxon>Pseudomonadati</taxon>
        <taxon>Pseudomonadota</taxon>
        <taxon>Alphaproteobacteria</taxon>
        <taxon>Hyphomicrobiales</taxon>
        <taxon>Pleomorphomonadaceae</taxon>
        <taxon>Pleomorphomonas</taxon>
        <taxon>environmental samples</taxon>
    </lineage>
</organism>
<dbReference type="EC" id="2.7.1.15" evidence="9"/>
<dbReference type="UniPathway" id="UPA00916">
    <property type="reaction ID" value="UER00889"/>
</dbReference>
<keyword evidence="9" id="KW-0963">Cytoplasm</keyword>
<comment type="pathway">
    <text evidence="9">Carbohydrate metabolism; D-ribose degradation; D-ribose 5-phosphate from beta-D-ribopyranose: step 2/2.</text>
</comment>
<dbReference type="InterPro" id="IPR011877">
    <property type="entry name" value="Ribokinase"/>
</dbReference>
<comment type="subcellular location">
    <subcellularLocation>
        <location evidence="9">Cytoplasm</location>
    </subcellularLocation>
</comment>
<feature type="binding site" evidence="9">
    <location>
        <position position="281"/>
    </location>
    <ligand>
        <name>K(+)</name>
        <dbReference type="ChEBI" id="CHEBI:29103"/>
    </ligand>
</feature>
<dbReference type="InterPro" id="IPR029056">
    <property type="entry name" value="Ribokinase-like"/>
</dbReference>
<feature type="binding site" evidence="9">
    <location>
        <position position="179"/>
    </location>
    <ligand>
        <name>ATP</name>
        <dbReference type="ChEBI" id="CHEBI:30616"/>
    </ligand>
</feature>
<dbReference type="Pfam" id="PF00294">
    <property type="entry name" value="PfkB"/>
    <property type="match status" value="1"/>
</dbReference>
<gene>
    <name evidence="9" type="primary">rbsK</name>
    <name evidence="11" type="ORF">KL86PLE_40308</name>
</gene>
<keyword evidence="4 9" id="KW-0418">Kinase</keyword>
<evidence type="ECO:0000256" key="7">
    <source>
        <dbReference type="ARBA" id="ARBA00022958"/>
    </source>
</evidence>
<evidence type="ECO:0000256" key="6">
    <source>
        <dbReference type="ARBA" id="ARBA00022842"/>
    </source>
</evidence>
<evidence type="ECO:0000256" key="3">
    <source>
        <dbReference type="ARBA" id="ARBA00022741"/>
    </source>
</evidence>
<dbReference type="SUPFAM" id="SSF53613">
    <property type="entry name" value="Ribokinase-like"/>
    <property type="match status" value="1"/>
</dbReference>
<dbReference type="AlphaFoldDB" id="A0A212LG13"/>
<keyword evidence="2 9" id="KW-0479">Metal-binding</keyword>
<feature type="binding site" evidence="9">
    <location>
        <begin position="37"/>
        <end position="41"/>
    </location>
    <ligand>
        <name>substrate</name>
    </ligand>
</feature>
<dbReference type="PANTHER" id="PTHR10584:SF166">
    <property type="entry name" value="RIBOKINASE"/>
    <property type="match status" value="1"/>
</dbReference>
<feature type="binding site" evidence="9">
    <location>
        <position position="275"/>
    </location>
    <ligand>
        <name>K(+)</name>
        <dbReference type="ChEBI" id="CHEBI:29103"/>
    </ligand>
</feature>
<evidence type="ECO:0000313" key="11">
    <source>
        <dbReference type="EMBL" id="SCM76503.1"/>
    </source>
</evidence>
<keyword evidence="1 9" id="KW-0808">Transferase</keyword>
<feature type="binding site" evidence="9">
    <location>
        <begin position="210"/>
        <end position="215"/>
    </location>
    <ligand>
        <name>ATP</name>
        <dbReference type="ChEBI" id="CHEBI:30616"/>
    </ligand>
</feature>
<dbReference type="PANTHER" id="PTHR10584">
    <property type="entry name" value="SUGAR KINASE"/>
    <property type="match status" value="1"/>
</dbReference>
<evidence type="ECO:0000256" key="1">
    <source>
        <dbReference type="ARBA" id="ARBA00022679"/>
    </source>
</evidence>
<sequence>MIVTFGSLNADFVFEVEASPMAGQTIAARSFRIEAGGKGANQAAAAALDGAKVAMVGAVGRDAMASGLLADLARAGVDISRVASVDAPTGCAYIEVTAHGDNRIVVAAGANAQASDNLVDDALLISASSILLQMECPAGQVERLVRRARSAGVRSILNLAPAILPSRRTLEECGLLVVNETEADVLAEAVGAHALAADLRRVLGCDVVRTLGAAGVEAATAAGDFTLPARSVAVVDTTAAGDCFVGVLAAALDRRLDIRSALVRAVTASSIACTRKGAQASLPTINEIDAALSAA</sequence>
<comment type="catalytic activity">
    <reaction evidence="9">
        <text>D-ribose + ATP = D-ribose 5-phosphate + ADP + H(+)</text>
        <dbReference type="Rhea" id="RHEA:13697"/>
        <dbReference type="ChEBI" id="CHEBI:15378"/>
        <dbReference type="ChEBI" id="CHEBI:30616"/>
        <dbReference type="ChEBI" id="CHEBI:47013"/>
        <dbReference type="ChEBI" id="CHEBI:78346"/>
        <dbReference type="ChEBI" id="CHEBI:456216"/>
        <dbReference type="EC" id="2.7.1.15"/>
    </reaction>
</comment>
<comment type="function">
    <text evidence="9">Catalyzes the phosphorylation of ribose at O-5 in a reaction requiring ATP and magnesium. The resulting D-ribose-5-phosphate can then be used either for sythesis of nucleotides, histidine, and tryptophan, or as a component of the pentose phosphate pathway.</text>
</comment>
<keyword evidence="5 9" id="KW-0067">ATP-binding</keyword>
<feature type="binding site" evidence="9">
    <location>
        <position position="272"/>
    </location>
    <ligand>
        <name>K(+)</name>
        <dbReference type="ChEBI" id="CHEBI:29103"/>
    </ligand>
</feature>
<dbReference type="RefSeq" id="WP_288196666.1">
    <property type="nucleotide sequence ID" value="NZ_LT608334.1"/>
</dbReference>
<feature type="domain" description="Carbohydrate kinase PfkB" evidence="10">
    <location>
        <begin position="2"/>
        <end position="284"/>
    </location>
</feature>
<feature type="binding site" evidence="9">
    <location>
        <position position="238"/>
    </location>
    <ligand>
        <name>K(+)</name>
        <dbReference type="ChEBI" id="CHEBI:29103"/>
    </ligand>
</feature>
<reference evidence="11" key="1">
    <citation type="submission" date="2016-08" db="EMBL/GenBank/DDBJ databases">
        <authorList>
            <person name="Seilhamer J.J."/>
        </authorList>
    </citation>
    <scope>NUCLEOTIDE SEQUENCE</scope>
    <source>
        <strain evidence="11">86</strain>
    </source>
</reference>
<feature type="binding site" evidence="9">
    <location>
        <position position="277"/>
    </location>
    <ligand>
        <name>K(+)</name>
        <dbReference type="ChEBI" id="CHEBI:29103"/>
    </ligand>
</feature>
<proteinExistence type="inferred from homology"/>
<protein>
    <recommendedName>
        <fullName evidence="9">Ribokinase</fullName>
        <shortName evidence="9">RK</shortName>
        <ecNumber evidence="9">2.7.1.15</ecNumber>
    </recommendedName>
</protein>
<dbReference type="GO" id="GO:0019303">
    <property type="term" value="P:D-ribose catabolic process"/>
    <property type="evidence" value="ECO:0007669"/>
    <property type="project" value="UniProtKB-UniRule"/>
</dbReference>
<feature type="binding site" evidence="9">
    <location>
        <begin position="241"/>
        <end position="242"/>
    </location>
    <ligand>
        <name>ATP</name>
        <dbReference type="ChEBI" id="CHEBI:30616"/>
    </ligand>
</feature>
<keyword evidence="7 9" id="KW-0630">Potassium</keyword>
<comment type="activity regulation">
    <text evidence="9">Activated by a monovalent cation that binds near, but not in, the active site. The most likely occupant of the site in vivo is potassium. Ion binding induces a conformational change that may alter substrate affinity.</text>
</comment>
<comment type="subunit">
    <text evidence="9">Homodimer.</text>
</comment>
<dbReference type="HAMAP" id="MF_01987">
    <property type="entry name" value="Ribokinase"/>
    <property type="match status" value="1"/>
</dbReference>
<dbReference type="GO" id="GO:0005524">
    <property type="term" value="F:ATP binding"/>
    <property type="evidence" value="ECO:0007669"/>
    <property type="project" value="UniProtKB-UniRule"/>
</dbReference>